<evidence type="ECO:0000313" key="4">
    <source>
        <dbReference type="EMBL" id="WFD38624.1"/>
    </source>
</evidence>
<dbReference type="InterPro" id="IPR040044">
    <property type="entry name" value="SRR1L"/>
</dbReference>
<evidence type="ECO:0000256" key="2">
    <source>
        <dbReference type="SAM" id="MobiDB-lite"/>
    </source>
</evidence>
<evidence type="ECO:0000313" key="5">
    <source>
        <dbReference type="Proteomes" id="UP001217754"/>
    </source>
</evidence>
<dbReference type="GO" id="GO:0005737">
    <property type="term" value="C:cytoplasm"/>
    <property type="evidence" value="ECO:0007669"/>
    <property type="project" value="TreeGrafter"/>
</dbReference>
<protein>
    <recommendedName>
        <fullName evidence="3">SRR1-like domain-containing protein</fullName>
    </recommendedName>
</protein>
<dbReference type="RefSeq" id="XP_060121521.1">
    <property type="nucleotide sequence ID" value="XM_060265538.1"/>
</dbReference>
<dbReference type="InterPro" id="IPR012942">
    <property type="entry name" value="SRR1-like"/>
</dbReference>
<proteinExistence type="inferred from homology"/>
<feature type="domain" description="SRR1-like" evidence="3">
    <location>
        <begin position="62"/>
        <end position="200"/>
    </location>
</feature>
<dbReference type="PANTHER" id="PTHR28626">
    <property type="entry name" value="SRR1-LIKE PROTEIN"/>
    <property type="match status" value="1"/>
</dbReference>
<dbReference type="GeneID" id="85225234"/>
<keyword evidence="5" id="KW-1185">Reference proteome</keyword>
<dbReference type="AlphaFoldDB" id="A0AAF0JAC4"/>
<dbReference type="Pfam" id="PF07985">
    <property type="entry name" value="SRR1"/>
    <property type="match status" value="1"/>
</dbReference>
<dbReference type="PANTHER" id="PTHR28626:SF3">
    <property type="entry name" value="SRR1-LIKE PROTEIN"/>
    <property type="match status" value="1"/>
</dbReference>
<gene>
    <name evidence="4" type="ORF">MJAP1_001585</name>
</gene>
<accession>A0AAF0JAC4</accession>
<comment type="similarity">
    <text evidence="1">Belongs to the SRR1 family.</text>
</comment>
<dbReference type="GO" id="GO:0005634">
    <property type="term" value="C:nucleus"/>
    <property type="evidence" value="ECO:0007669"/>
    <property type="project" value="TreeGrafter"/>
</dbReference>
<reference evidence="4" key="1">
    <citation type="submission" date="2023-03" db="EMBL/GenBank/DDBJ databases">
        <title>Mating type loci evolution in Malassezia.</title>
        <authorList>
            <person name="Coelho M.A."/>
        </authorList>
    </citation>
    <scope>NUCLEOTIDE SEQUENCE</scope>
    <source>
        <strain evidence="4">CBS 9431</strain>
    </source>
</reference>
<feature type="region of interest" description="Disordered" evidence="2">
    <location>
        <begin position="1"/>
        <end position="29"/>
    </location>
</feature>
<evidence type="ECO:0000256" key="1">
    <source>
        <dbReference type="ARBA" id="ARBA00009856"/>
    </source>
</evidence>
<name>A0AAF0JAC4_9BASI</name>
<evidence type="ECO:0000259" key="3">
    <source>
        <dbReference type="Pfam" id="PF07985"/>
    </source>
</evidence>
<dbReference type="EMBL" id="CP119959">
    <property type="protein sequence ID" value="WFD38624.1"/>
    <property type="molecule type" value="Genomic_DNA"/>
</dbReference>
<sequence length="296" mass="32285">MAEAWTTPGRRRRAPPAPPAQAWGELSDEDKEARIDRLVDAVQKKQGALHASAAQQRLQDLFAAVRNREGAPTSILCLGIGALRDAAAQMQLAMLLELRSALECHPPCVCPVEVYDPLFDAQDAALVRRLGMRLPDANKCGSYTLDAPTLAYMPHCPKELYDALLRANWSKDGLRRLVLCGNDLERYSMSADTPALARISPHTQRYAMPDYDAAPTGALDATLHVFFTTLACEPLLVEESGWSYQPAPRKAKGRTRKKPAPAPLPAVLQPEEEAFWTLPSAAASGAEVFTTSIDAL</sequence>
<dbReference type="Proteomes" id="UP001217754">
    <property type="component" value="Chromosome 2"/>
</dbReference>
<organism evidence="4 5">
    <name type="scientific">Malassezia japonica</name>
    <dbReference type="NCBI Taxonomy" id="223818"/>
    <lineage>
        <taxon>Eukaryota</taxon>
        <taxon>Fungi</taxon>
        <taxon>Dikarya</taxon>
        <taxon>Basidiomycota</taxon>
        <taxon>Ustilaginomycotina</taxon>
        <taxon>Malasseziomycetes</taxon>
        <taxon>Malasseziales</taxon>
        <taxon>Malasseziaceae</taxon>
        <taxon>Malassezia</taxon>
    </lineage>
</organism>